<evidence type="ECO:0000313" key="2">
    <source>
        <dbReference type="Proteomes" id="UP000789405"/>
    </source>
</evidence>
<protein>
    <submittedName>
        <fullName evidence="1">25825_t:CDS:1</fullName>
    </submittedName>
</protein>
<dbReference type="Proteomes" id="UP000789405">
    <property type="component" value="Unassembled WGS sequence"/>
</dbReference>
<feature type="non-terminal residue" evidence="1">
    <location>
        <position position="1"/>
    </location>
</feature>
<dbReference type="AlphaFoldDB" id="A0A9N9IU57"/>
<sequence>FERFLIPDTPLQLINLSNIIKIILNLKYHVIKLHCLVESNCQKDFKRGGIQHIDDSAVFSSDK</sequence>
<reference evidence="1" key="1">
    <citation type="submission" date="2021-06" db="EMBL/GenBank/DDBJ databases">
        <authorList>
            <person name="Kallberg Y."/>
            <person name="Tangrot J."/>
            <person name="Rosling A."/>
        </authorList>
    </citation>
    <scope>NUCLEOTIDE SEQUENCE</scope>
    <source>
        <strain evidence="1">MA453B</strain>
    </source>
</reference>
<dbReference type="EMBL" id="CAJVPY010015260">
    <property type="protein sequence ID" value="CAG8750828.1"/>
    <property type="molecule type" value="Genomic_DNA"/>
</dbReference>
<organism evidence="1 2">
    <name type="scientific">Dentiscutata erythropus</name>
    <dbReference type="NCBI Taxonomy" id="1348616"/>
    <lineage>
        <taxon>Eukaryota</taxon>
        <taxon>Fungi</taxon>
        <taxon>Fungi incertae sedis</taxon>
        <taxon>Mucoromycota</taxon>
        <taxon>Glomeromycotina</taxon>
        <taxon>Glomeromycetes</taxon>
        <taxon>Diversisporales</taxon>
        <taxon>Gigasporaceae</taxon>
        <taxon>Dentiscutata</taxon>
    </lineage>
</organism>
<evidence type="ECO:0000313" key="1">
    <source>
        <dbReference type="EMBL" id="CAG8750828.1"/>
    </source>
</evidence>
<keyword evidence="2" id="KW-1185">Reference proteome</keyword>
<name>A0A9N9IU57_9GLOM</name>
<proteinExistence type="predicted"/>
<comment type="caution">
    <text evidence="1">The sequence shown here is derived from an EMBL/GenBank/DDBJ whole genome shotgun (WGS) entry which is preliminary data.</text>
</comment>
<gene>
    <name evidence="1" type="ORF">DERYTH_LOCUS16887</name>
</gene>
<accession>A0A9N9IU57</accession>